<dbReference type="PANTHER" id="PTHR48081:SF9">
    <property type="entry name" value="CARBOXYLESTERASE"/>
    <property type="match status" value="1"/>
</dbReference>
<gene>
    <name evidence="3" type="ORF">EJ903_04020</name>
</gene>
<dbReference type="OrthoDB" id="9771666at2"/>
<evidence type="ECO:0000313" key="4">
    <source>
        <dbReference type="Proteomes" id="UP000277007"/>
    </source>
</evidence>
<dbReference type="InterPro" id="IPR050300">
    <property type="entry name" value="GDXG_lipolytic_enzyme"/>
</dbReference>
<dbReference type="InterPro" id="IPR029058">
    <property type="entry name" value="AB_hydrolase_fold"/>
</dbReference>
<dbReference type="AlphaFoldDB" id="A0A431VMU3"/>
<keyword evidence="4" id="KW-1185">Reference proteome</keyword>
<dbReference type="InterPro" id="IPR049492">
    <property type="entry name" value="BD-FAE-like_dom"/>
</dbReference>
<dbReference type="PROSITE" id="PS00122">
    <property type="entry name" value="CARBOXYLESTERASE_B_1"/>
    <property type="match status" value="1"/>
</dbReference>
<dbReference type="EMBL" id="RXMA01000002">
    <property type="protein sequence ID" value="RTR23701.1"/>
    <property type="molecule type" value="Genomic_DNA"/>
</dbReference>
<dbReference type="Proteomes" id="UP000277007">
    <property type="component" value="Unassembled WGS sequence"/>
</dbReference>
<feature type="domain" description="BD-FAE-like" evidence="2">
    <location>
        <begin position="57"/>
        <end position="241"/>
    </location>
</feature>
<proteinExistence type="predicted"/>
<protein>
    <submittedName>
        <fullName evidence="3">Alpha/beta hydrolase</fullName>
    </submittedName>
</protein>
<dbReference type="PANTHER" id="PTHR48081">
    <property type="entry name" value="AB HYDROLASE SUPERFAMILY PROTEIN C4A8.06C"/>
    <property type="match status" value="1"/>
</dbReference>
<name>A0A431VMU3_9PROT</name>
<dbReference type="GO" id="GO:0016787">
    <property type="term" value="F:hydrolase activity"/>
    <property type="evidence" value="ECO:0007669"/>
    <property type="project" value="UniProtKB-KW"/>
</dbReference>
<organism evidence="3 4">
    <name type="scientific">Azospirillum griseum</name>
    <dbReference type="NCBI Taxonomy" id="2496639"/>
    <lineage>
        <taxon>Bacteria</taxon>
        <taxon>Pseudomonadati</taxon>
        <taxon>Pseudomonadota</taxon>
        <taxon>Alphaproteobacteria</taxon>
        <taxon>Rhodospirillales</taxon>
        <taxon>Azospirillaceae</taxon>
        <taxon>Azospirillum</taxon>
    </lineage>
</organism>
<comment type="caution">
    <text evidence="3">The sequence shown here is derived from an EMBL/GenBank/DDBJ whole genome shotgun (WGS) entry which is preliminary data.</text>
</comment>
<evidence type="ECO:0000259" key="2">
    <source>
        <dbReference type="Pfam" id="PF20434"/>
    </source>
</evidence>
<sequence length="288" mass="31333">MDMRLVWIVGALAVLAGLVGLAVVRPLTAFNLLVPKDPAADLVGKGVAYGALPRQRLDIYRPVTATESLPVILFFYGGAWNSGRRQDYSFVGQALAARGYLVVIPDYRLVPEVRFPSFLEDCAQALRWTRRNASSFGGDGGRLILAGHSAGAYNAAMLALDTRWLGEDRLAVRGLVTLAGPFDFLPLDDPATIATFSRWPSPEETQPIRFASRAAPPTLLLHGEDDDRVRPRNSRQLDAALNGAGAQAELRLYPSVNHAGILLALARPLRGNAPVLDDIDRFVRQAVR</sequence>
<dbReference type="InterPro" id="IPR019826">
    <property type="entry name" value="Carboxylesterase_B_AS"/>
</dbReference>
<accession>A0A431VMU3</accession>
<dbReference type="Pfam" id="PF20434">
    <property type="entry name" value="BD-FAE"/>
    <property type="match status" value="1"/>
</dbReference>
<dbReference type="Gene3D" id="3.40.50.1820">
    <property type="entry name" value="alpha/beta hydrolase"/>
    <property type="match status" value="1"/>
</dbReference>
<keyword evidence="1 3" id="KW-0378">Hydrolase</keyword>
<reference evidence="3 4" key="1">
    <citation type="submission" date="2018-12" db="EMBL/GenBank/DDBJ databases">
        <authorList>
            <person name="Yang Y."/>
        </authorList>
    </citation>
    <scope>NUCLEOTIDE SEQUENCE [LARGE SCALE GENOMIC DNA]</scope>
    <source>
        <strain evidence="3 4">L-25-5w-1</strain>
    </source>
</reference>
<dbReference type="SUPFAM" id="SSF53474">
    <property type="entry name" value="alpha/beta-Hydrolases"/>
    <property type="match status" value="1"/>
</dbReference>
<evidence type="ECO:0000313" key="3">
    <source>
        <dbReference type="EMBL" id="RTR23701.1"/>
    </source>
</evidence>
<evidence type="ECO:0000256" key="1">
    <source>
        <dbReference type="ARBA" id="ARBA00022801"/>
    </source>
</evidence>